<protein>
    <submittedName>
        <fullName evidence="2">Uncharacterized protein</fullName>
    </submittedName>
</protein>
<evidence type="ECO:0000256" key="1">
    <source>
        <dbReference type="SAM" id="Phobius"/>
    </source>
</evidence>
<accession>A0A0A9FCR8</accession>
<reference evidence="2" key="1">
    <citation type="submission" date="2014-09" db="EMBL/GenBank/DDBJ databases">
        <authorList>
            <person name="Magalhaes I.L.F."/>
            <person name="Oliveira U."/>
            <person name="Santos F.R."/>
            <person name="Vidigal T.H.D.A."/>
            <person name="Brescovit A.D."/>
            <person name="Santos A.J."/>
        </authorList>
    </citation>
    <scope>NUCLEOTIDE SEQUENCE</scope>
    <source>
        <tissue evidence="2">Shoot tissue taken approximately 20 cm above the soil surface</tissue>
    </source>
</reference>
<organism evidence="2">
    <name type="scientific">Arundo donax</name>
    <name type="common">Giant reed</name>
    <name type="synonym">Donax arundinaceus</name>
    <dbReference type="NCBI Taxonomy" id="35708"/>
    <lineage>
        <taxon>Eukaryota</taxon>
        <taxon>Viridiplantae</taxon>
        <taxon>Streptophyta</taxon>
        <taxon>Embryophyta</taxon>
        <taxon>Tracheophyta</taxon>
        <taxon>Spermatophyta</taxon>
        <taxon>Magnoliopsida</taxon>
        <taxon>Liliopsida</taxon>
        <taxon>Poales</taxon>
        <taxon>Poaceae</taxon>
        <taxon>PACMAD clade</taxon>
        <taxon>Arundinoideae</taxon>
        <taxon>Arundineae</taxon>
        <taxon>Arundo</taxon>
    </lineage>
</organism>
<name>A0A0A9FCR8_ARUDO</name>
<keyword evidence="1" id="KW-0812">Transmembrane</keyword>
<sequence length="58" mass="6784">MLYRDIIIGYGLLRNHTPFEAFCNKIWSHLQYIFLVCVVSFEVLSILCLRFVSDTTAL</sequence>
<evidence type="ECO:0000313" key="2">
    <source>
        <dbReference type="EMBL" id="JAE09014.1"/>
    </source>
</evidence>
<proteinExistence type="predicted"/>
<keyword evidence="1" id="KW-0472">Membrane</keyword>
<reference evidence="2" key="2">
    <citation type="journal article" date="2015" name="Data Brief">
        <title>Shoot transcriptome of the giant reed, Arundo donax.</title>
        <authorList>
            <person name="Barrero R.A."/>
            <person name="Guerrero F.D."/>
            <person name="Moolhuijzen P."/>
            <person name="Goolsby J.A."/>
            <person name="Tidwell J."/>
            <person name="Bellgard S.E."/>
            <person name="Bellgard M.I."/>
        </authorList>
    </citation>
    <scope>NUCLEOTIDE SEQUENCE</scope>
    <source>
        <tissue evidence="2">Shoot tissue taken approximately 20 cm above the soil surface</tissue>
    </source>
</reference>
<feature type="transmembrane region" description="Helical" evidence="1">
    <location>
        <begin position="32"/>
        <end position="52"/>
    </location>
</feature>
<dbReference type="AlphaFoldDB" id="A0A0A9FCR8"/>
<dbReference type="EMBL" id="GBRH01188882">
    <property type="protein sequence ID" value="JAE09014.1"/>
    <property type="molecule type" value="Transcribed_RNA"/>
</dbReference>
<keyword evidence="1" id="KW-1133">Transmembrane helix</keyword>